<proteinExistence type="predicted"/>
<dbReference type="AlphaFoldDB" id="A0A841JRF7"/>
<protein>
    <recommendedName>
        <fullName evidence="3">AAA domain-containing protein</fullName>
    </recommendedName>
</protein>
<dbReference type="RefSeq" id="WP_183589880.1">
    <property type="nucleotide sequence ID" value="NZ_JACHCA010000022.1"/>
</dbReference>
<comment type="caution">
    <text evidence="1">The sequence shown here is derived from an EMBL/GenBank/DDBJ whole genome shotgun (WGS) entry which is preliminary data.</text>
</comment>
<sequence length="224" mass="25374">MATTGINDFLNKKYKELDFTGEWLASFGKPEKNFKCCVAGASGNGKTEFVIKLTKYLASFTKVYYNSHEQKFSKSLRDALHRNNMREVNGKVVFADGESVHEMDERLGKRNSPGAIVIDSRDYMKLTIDQFTYLIDKYPHKCFIVICWASGSKPKGSHAEAIEYCCDVKILVKDFKALMRSRFGGNKPFDIWPERNNKAKTPAKGEQSELFSATLNAEIPTINV</sequence>
<evidence type="ECO:0008006" key="3">
    <source>
        <dbReference type="Google" id="ProtNLM"/>
    </source>
</evidence>
<accession>A0A841JRF7</accession>
<reference evidence="1 2" key="1">
    <citation type="submission" date="2020-08" db="EMBL/GenBank/DDBJ databases">
        <title>Genomic Encyclopedia of Type Strains, Phase IV (KMG-V): Genome sequencing to study the core and pangenomes of soil and plant-associated prokaryotes.</title>
        <authorList>
            <person name="Whitman W."/>
        </authorList>
    </citation>
    <scope>NUCLEOTIDE SEQUENCE [LARGE SCALE GENOMIC DNA]</scope>
    <source>
        <strain evidence="1 2">MP601</strain>
    </source>
</reference>
<dbReference type="EMBL" id="JACHCA010000022">
    <property type="protein sequence ID" value="MBB6131358.1"/>
    <property type="molecule type" value="Genomic_DNA"/>
</dbReference>
<dbReference type="SUPFAM" id="SSF52540">
    <property type="entry name" value="P-loop containing nucleoside triphosphate hydrolases"/>
    <property type="match status" value="1"/>
</dbReference>
<name>A0A841JRF7_9SPHI</name>
<organism evidence="1 2">
    <name type="scientific">Mucilaginibacter lappiensis</name>
    <dbReference type="NCBI Taxonomy" id="354630"/>
    <lineage>
        <taxon>Bacteria</taxon>
        <taxon>Pseudomonadati</taxon>
        <taxon>Bacteroidota</taxon>
        <taxon>Sphingobacteriia</taxon>
        <taxon>Sphingobacteriales</taxon>
        <taxon>Sphingobacteriaceae</taxon>
        <taxon>Mucilaginibacter</taxon>
    </lineage>
</organism>
<dbReference type="InterPro" id="IPR027417">
    <property type="entry name" value="P-loop_NTPase"/>
</dbReference>
<gene>
    <name evidence="1" type="ORF">HDF22_005509</name>
</gene>
<evidence type="ECO:0000313" key="2">
    <source>
        <dbReference type="Proteomes" id="UP000548326"/>
    </source>
</evidence>
<evidence type="ECO:0000313" key="1">
    <source>
        <dbReference type="EMBL" id="MBB6131358.1"/>
    </source>
</evidence>
<dbReference type="Proteomes" id="UP000548326">
    <property type="component" value="Unassembled WGS sequence"/>
</dbReference>